<keyword evidence="3" id="KW-1185">Reference proteome</keyword>
<accession>A0ABT8N2N1</accession>
<dbReference type="Pfam" id="PF21360">
    <property type="entry name" value="PylC-like_N"/>
    <property type="match status" value="1"/>
</dbReference>
<evidence type="ECO:0000313" key="2">
    <source>
        <dbReference type="EMBL" id="MDN7242151.1"/>
    </source>
</evidence>
<evidence type="ECO:0000313" key="3">
    <source>
        <dbReference type="Proteomes" id="UP001172055"/>
    </source>
</evidence>
<evidence type="ECO:0000259" key="1">
    <source>
        <dbReference type="Pfam" id="PF21360"/>
    </source>
</evidence>
<feature type="domain" description="PylC N-terminal" evidence="1">
    <location>
        <begin position="8"/>
        <end position="78"/>
    </location>
</feature>
<dbReference type="SUPFAM" id="SSF52440">
    <property type="entry name" value="PreATP-grasp domain"/>
    <property type="match status" value="1"/>
</dbReference>
<proteinExistence type="predicted"/>
<comment type="caution">
    <text evidence="2">The sequence shown here is derived from an EMBL/GenBank/DDBJ whole genome shotgun (WGS) entry which is preliminary data.</text>
</comment>
<sequence>MMTRKKKVLILSGASHMIEAVEIAKNSGLHTIVADNRIAPPAKKHADNFYSISPDNIEQIADMARSEEIDGIFTIFDDINTWHALALCKKLDLPLYTAKEQLANRSTDYRFREYCRIFNVPVVDSPAIEKLNKKEVARRKFSITKPVAS</sequence>
<reference evidence="2 3" key="1">
    <citation type="submission" date="2023-06" db="EMBL/GenBank/DDBJ databases">
        <title>Novel species in genus Planococcus.</title>
        <authorList>
            <person name="Ning S."/>
        </authorList>
    </citation>
    <scope>NUCLEOTIDE SEQUENCE [LARGE SCALE GENOMIC DNA]</scope>
    <source>
        <strain evidence="2 3">N028</strain>
    </source>
</reference>
<dbReference type="InterPro" id="IPR048764">
    <property type="entry name" value="PylC_N"/>
</dbReference>
<dbReference type="Proteomes" id="UP001172055">
    <property type="component" value="Unassembled WGS sequence"/>
</dbReference>
<dbReference type="RefSeq" id="WP_300986195.1">
    <property type="nucleotide sequence ID" value="NZ_CP129236.1"/>
</dbReference>
<dbReference type="InterPro" id="IPR016185">
    <property type="entry name" value="PreATP-grasp_dom_sf"/>
</dbReference>
<name>A0ABT8N2N1_9BACL</name>
<organism evidence="2 3">
    <name type="scientific">Planococcus shixiaomingii</name>
    <dbReference type="NCBI Taxonomy" id="3058393"/>
    <lineage>
        <taxon>Bacteria</taxon>
        <taxon>Bacillati</taxon>
        <taxon>Bacillota</taxon>
        <taxon>Bacilli</taxon>
        <taxon>Bacillales</taxon>
        <taxon>Caryophanaceae</taxon>
        <taxon>Planococcus</taxon>
    </lineage>
</organism>
<protein>
    <recommendedName>
        <fullName evidence="1">PylC N-terminal domain-containing protein</fullName>
    </recommendedName>
</protein>
<dbReference type="EMBL" id="JAUJWV010000001">
    <property type="protein sequence ID" value="MDN7242151.1"/>
    <property type="molecule type" value="Genomic_DNA"/>
</dbReference>
<gene>
    <name evidence="2" type="ORF">QWY14_10090</name>
</gene>
<dbReference type="Gene3D" id="3.40.50.20">
    <property type="match status" value="1"/>
</dbReference>